<name>A0A6M8P7Y2_PEMV1</name>
<organismHost>
    <name type="scientific">Cicer arietinum</name>
    <name type="common">Chickpea</name>
    <name type="synonym">Garbanzo</name>
    <dbReference type="NCBI Taxonomy" id="3827"/>
</organismHost>
<organismHost>
    <name type="scientific">Trifolium incarnatum</name>
    <name type="common">Crimson clover</name>
    <dbReference type="NCBI Taxonomy" id="60916"/>
</organismHost>
<dbReference type="EMBL" id="MN497812">
    <property type="protein sequence ID" value="QKG33045.1"/>
    <property type="molecule type" value="Genomic_RNA"/>
</dbReference>
<dbReference type="EMBL" id="MN497820">
    <property type="protein sequence ID" value="QKG33101.1"/>
    <property type="molecule type" value="Genomic_RNA"/>
</dbReference>
<proteinExistence type="predicted"/>
<reference evidence="1" key="1">
    <citation type="submission" date="2019-09" db="EMBL/GenBank/DDBJ databases">
        <title>Pea Virome.</title>
        <authorList>
            <person name="Gaafar Y.Z.A."/>
            <person name="Ziebell H."/>
        </authorList>
    </citation>
    <scope>NUCLEOTIDE SEQUENCE</scope>
    <source>
        <strain evidence="4">Kreis Stormarn_16</strain>
        <strain evidence="5">Kreis Stormarn_17</strain>
        <strain evidence="7">Landkreis Meissen_16</strain>
        <strain evidence="8">Landkreis Meissen_17</strain>
        <strain evidence="6">Landkreis Rostock_16</strain>
        <strain evidence="2">Muenster_17</strain>
        <strain evidence="3">Muenster_18</strain>
        <strain evidence="1">Salzlandkreis-1_16</strain>
    </source>
</reference>
<evidence type="ECO:0000313" key="4">
    <source>
        <dbReference type="EMBL" id="QKG33108.1"/>
    </source>
</evidence>
<evidence type="ECO:0000313" key="8">
    <source>
        <dbReference type="EMBL" id="QKG33142.1"/>
    </source>
</evidence>
<dbReference type="EMBL" id="MN497826">
    <property type="protein sequence ID" value="QKG33142.1"/>
    <property type="molecule type" value="Genomic_RNA"/>
</dbReference>
<organismHost>
    <name type="scientific">Lathyrus odoratus</name>
    <name type="common">Sweet pea</name>
    <dbReference type="NCBI Taxonomy" id="3859"/>
</organismHost>
<dbReference type="EMBL" id="MN497823">
    <property type="protein sequence ID" value="QKG33122.1"/>
    <property type="molecule type" value="Genomic_RNA"/>
</dbReference>
<dbReference type="EMBL" id="MN497819">
    <property type="protein sequence ID" value="QKG33094.1"/>
    <property type="molecule type" value="Genomic_RNA"/>
</dbReference>
<evidence type="ECO:0000313" key="7">
    <source>
        <dbReference type="EMBL" id="QKG33135.1"/>
    </source>
</evidence>
<dbReference type="EMBL" id="MN497822">
    <property type="protein sequence ID" value="QKG33115.1"/>
    <property type="molecule type" value="Genomic_RNA"/>
</dbReference>
<organismHost>
    <name type="scientific">Vicia faba</name>
    <name type="common">Broad bean</name>
    <name type="synonym">Faba vulgaris</name>
    <dbReference type="NCBI Taxonomy" id="3906"/>
</organismHost>
<evidence type="ECO:0000313" key="5">
    <source>
        <dbReference type="EMBL" id="QKG33115.1"/>
    </source>
</evidence>
<dbReference type="EMBL" id="MN497825">
    <property type="protein sequence ID" value="QKG33135.1"/>
    <property type="molecule type" value="Genomic_RNA"/>
</dbReference>
<organismHost>
    <name type="scientific">Pisum sativum</name>
    <name type="common">Garden pea</name>
    <name type="synonym">Lathyrus oleraceus</name>
    <dbReference type="NCBI Taxonomy" id="3888"/>
</organismHost>
<protein>
    <submittedName>
        <fullName evidence="1">P3a protein</fullName>
    </submittedName>
</protein>
<accession>A0A6M8P7Y2</accession>
<evidence type="ECO:0000313" key="6">
    <source>
        <dbReference type="EMBL" id="QKG33122.1"/>
    </source>
</evidence>
<organism evidence="1">
    <name type="scientific">Pea enation mosaic virus-1</name>
    <name type="common">PEMV-1</name>
    <dbReference type="NCBI Taxonomy" id="193121"/>
    <lineage>
        <taxon>Viruses</taxon>
        <taxon>Riboviria</taxon>
        <taxon>Orthornavirae</taxon>
        <taxon>Pisuviricota</taxon>
        <taxon>Pisoniviricetes</taxon>
        <taxon>Sobelivirales</taxon>
        <taxon>Solemoviridae</taxon>
        <taxon>Enamovirus</taxon>
        <taxon>Enamovirus PEMV</taxon>
    </lineage>
</organism>
<organismHost>
    <name type="scientific">Medicago arabica</name>
    <dbReference type="NCBI Taxonomy" id="70936"/>
</organismHost>
<sequence length="34" mass="4086">MVPVRKDFKLFYRWQAVLQICGLSTWDPPYPSEN</sequence>
<evidence type="ECO:0000313" key="3">
    <source>
        <dbReference type="EMBL" id="QKG33101.1"/>
    </source>
</evidence>
<organismHost>
    <name type="scientific">Lens culinaris</name>
    <name type="common">Lentil</name>
    <name type="synonym">Cicer lens</name>
    <dbReference type="NCBI Taxonomy" id="3864"/>
</organismHost>
<evidence type="ECO:0000313" key="1">
    <source>
        <dbReference type="EMBL" id="QKG33045.1"/>
    </source>
</evidence>
<organismHost>
    <name type="scientific">Vicia sativa</name>
    <name type="common">Spring vetch</name>
    <name type="synonym">Tare</name>
    <dbReference type="NCBI Taxonomy" id="3908"/>
</organismHost>
<evidence type="ECO:0000313" key="2">
    <source>
        <dbReference type="EMBL" id="QKG33094.1"/>
    </source>
</evidence>
<dbReference type="EMBL" id="MN497821">
    <property type="protein sequence ID" value="QKG33108.1"/>
    <property type="molecule type" value="Genomic_RNA"/>
</dbReference>